<gene>
    <name evidence="1" type="ORF">BCR35DRAFT_332287</name>
</gene>
<dbReference type="Proteomes" id="UP000193467">
    <property type="component" value="Unassembled WGS sequence"/>
</dbReference>
<organism evidence="1 2">
    <name type="scientific">Leucosporidium creatinivorum</name>
    <dbReference type="NCBI Taxonomy" id="106004"/>
    <lineage>
        <taxon>Eukaryota</taxon>
        <taxon>Fungi</taxon>
        <taxon>Dikarya</taxon>
        <taxon>Basidiomycota</taxon>
        <taxon>Pucciniomycotina</taxon>
        <taxon>Microbotryomycetes</taxon>
        <taxon>Leucosporidiales</taxon>
        <taxon>Leucosporidium</taxon>
    </lineage>
</organism>
<name>A0A1Y2F4Y6_9BASI</name>
<dbReference type="InParanoid" id="A0A1Y2F4Y6"/>
<protein>
    <submittedName>
        <fullName evidence="1">Uncharacterized protein</fullName>
    </submittedName>
</protein>
<evidence type="ECO:0000313" key="1">
    <source>
        <dbReference type="EMBL" id="ORY78406.1"/>
    </source>
</evidence>
<sequence length="113" mass="12889">MIARTEMKARPEGERHFAVHHFYVPAIPGKWAHEFAWSLDEPMSDYVREKLKDAYLVDTKGGLKVFEERDRGFEKKGQEMMVTHEAAMVKAMGVAQRKAREAANATHGEPVDC</sequence>
<comment type="caution">
    <text evidence="1">The sequence shown here is derived from an EMBL/GenBank/DDBJ whole genome shotgun (WGS) entry which is preliminary data.</text>
</comment>
<keyword evidence="2" id="KW-1185">Reference proteome</keyword>
<dbReference type="AlphaFoldDB" id="A0A1Y2F4Y6"/>
<evidence type="ECO:0000313" key="2">
    <source>
        <dbReference type="Proteomes" id="UP000193467"/>
    </source>
</evidence>
<accession>A0A1Y2F4Y6</accession>
<dbReference type="EMBL" id="MCGR01000029">
    <property type="protein sequence ID" value="ORY78406.1"/>
    <property type="molecule type" value="Genomic_DNA"/>
</dbReference>
<reference evidence="1 2" key="1">
    <citation type="submission" date="2016-07" db="EMBL/GenBank/DDBJ databases">
        <title>Pervasive Adenine N6-methylation of Active Genes in Fungi.</title>
        <authorList>
            <consortium name="DOE Joint Genome Institute"/>
            <person name="Mondo S.J."/>
            <person name="Dannebaum R.O."/>
            <person name="Kuo R.C."/>
            <person name="Labutti K."/>
            <person name="Haridas S."/>
            <person name="Kuo A."/>
            <person name="Salamov A."/>
            <person name="Ahrendt S.R."/>
            <person name="Lipzen A."/>
            <person name="Sullivan W."/>
            <person name="Andreopoulos W.B."/>
            <person name="Clum A."/>
            <person name="Lindquist E."/>
            <person name="Daum C."/>
            <person name="Ramamoorthy G.K."/>
            <person name="Gryganskyi A."/>
            <person name="Culley D."/>
            <person name="Magnuson J.K."/>
            <person name="James T.Y."/>
            <person name="O'Malley M.A."/>
            <person name="Stajich J.E."/>
            <person name="Spatafora J.W."/>
            <person name="Visel A."/>
            <person name="Grigoriev I.V."/>
        </authorList>
    </citation>
    <scope>NUCLEOTIDE SEQUENCE [LARGE SCALE GENOMIC DNA]</scope>
    <source>
        <strain evidence="1 2">62-1032</strain>
    </source>
</reference>
<proteinExistence type="predicted"/>